<name>A0A5R8K9J9_9BACT</name>
<evidence type="ECO:0000313" key="2">
    <source>
        <dbReference type="Proteomes" id="UP000306196"/>
    </source>
</evidence>
<dbReference type="OrthoDB" id="187419at2"/>
<evidence type="ECO:0000313" key="1">
    <source>
        <dbReference type="EMBL" id="TLD68996.1"/>
    </source>
</evidence>
<evidence type="ECO:0008006" key="3">
    <source>
        <dbReference type="Google" id="ProtNLM"/>
    </source>
</evidence>
<reference evidence="1 2" key="1">
    <citation type="submission" date="2019-05" db="EMBL/GenBank/DDBJ databases">
        <title>Verrucobacter flavum gen. nov., sp. nov. a new member of the family Verrucomicrobiaceae.</title>
        <authorList>
            <person name="Szuroczki S."/>
            <person name="Abbaszade G."/>
            <person name="Szabo A."/>
            <person name="Felfoldi T."/>
            <person name="Schumann P."/>
            <person name="Boka K."/>
            <person name="Keki Z."/>
            <person name="Toumi M."/>
            <person name="Toth E."/>
        </authorList>
    </citation>
    <scope>NUCLEOTIDE SEQUENCE [LARGE SCALE GENOMIC DNA]</scope>
    <source>
        <strain evidence="1 2">MG-N-17</strain>
    </source>
</reference>
<organism evidence="1 2">
    <name type="scientific">Phragmitibacter flavus</name>
    <dbReference type="NCBI Taxonomy" id="2576071"/>
    <lineage>
        <taxon>Bacteria</taxon>
        <taxon>Pseudomonadati</taxon>
        <taxon>Verrucomicrobiota</taxon>
        <taxon>Verrucomicrobiia</taxon>
        <taxon>Verrucomicrobiales</taxon>
        <taxon>Verrucomicrobiaceae</taxon>
        <taxon>Phragmitibacter</taxon>
    </lineage>
</organism>
<dbReference type="EMBL" id="VAUV01000017">
    <property type="protein sequence ID" value="TLD68996.1"/>
    <property type="molecule type" value="Genomic_DNA"/>
</dbReference>
<dbReference type="RefSeq" id="WP_138088125.1">
    <property type="nucleotide sequence ID" value="NZ_VAUV01000017.1"/>
</dbReference>
<proteinExistence type="predicted"/>
<sequence length="291" mass="32815">MRRLLLAIVPILLTPSVLLFGEPSSPRWHFITNEHLRVGVDLNAGACIGWISTTAEPDKNLLNTYDRGRYLQQSYYGDPDGSDWNGKPWRYNPVQGGDWRNQPSEILKFEPLSPNSLQVKTQPRHWATGKKLEDVVLSQTVTLKDDLLHVQFEIDTTSAITHKPYHQELPALFVQPEYDTLLHAEKTDAPLTRTQPGQANTYIALPERWVAWTNPHGHAIAILSPKSDQATCYRAPIVPGTQAGCSYVAPIATLPITPNFTFQYEIWLGVGKVDSLRAKFRLLMQKTPAQR</sequence>
<accession>A0A5R8K9J9</accession>
<protein>
    <recommendedName>
        <fullName evidence="3">DUF4380 domain-containing protein</fullName>
    </recommendedName>
</protein>
<gene>
    <name evidence="1" type="ORF">FEM03_20260</name>
</gene>
<comment type="caution">
    <text evidence="1">The sequence shown here is derived from an EMBL/GenBank/DDBJ whole genome shotgun (WGS) entry which is preliminary data.</text>
</comment>
<dbReference type="Proteomes" id="UP000306196">
    <property type="component" value="Unassembled WGS sequence"/>
</dbReference>
<dbReference type="AlphaFoldDB" id="A0A5R8K9J9"/>
<keyword evidence="2" id="KW-1185">Reference proteome</keyword>